<feature type="region of interest" description="Disordered" evidence="1">
    <location>
        <begin position="94"/>
        <end position="126"/>
    </location>
</feature>
<dbReference type="EnsemblMetazoa" id="G2089.1">
    <property type="protein sequence ID" value="G2089.1:cds"/>
    <property type="gene ID" value="G2089"/>
</dbReference>
<dbReference type="AlphaFoldDB" id="A0A8W8JUF2"/>
<protein>
    <submittedName>
        <fullName evidence="2">Uncharacterized protein</fullName>
    </submittedName>
</protein>
<organism evidence="2 3">
    <name type="scientific">Magallana gigas</name>
    <name type="common">Pacific oyster</name>
    <name type="synonym">Crassostrea gigas</name>
    <dbReference type="NCBI Taxonomy" id="29159"/>
    <lineage>
        <taxon>Eukaryota</taxon>
        <taxon>Metazoa</taxon>
        <taxon>Spiralia</taxon>
        <taxon>Lophotrochozoa</taxon>
        <taxon>Mollusca</taxon>
        <taxon>Bivalvia</taxon>
        <taxon>Autobranchia</taxon>
        <taxon>Pteriomorphia</taxon>
        <taxon>Ostreida</taxon>
        <taxon>Ostreoidea</taxon>
        <taxon>Ostreidae</taxon>
        <taxon>Magallana</taxon>
    </lineage>
</organism>
<evidence type="ECO:0000313" key="3">
    <source>
        <dbReference type="Proteomes" id="UP000005408"/>
    </source>
</evidence>
<keyword evidence="3" id="KW-1185">Reference proteome</keyword>
<name>A0A8W8JUF2_MAGGI</name>
<evidence type="ECO:0000313" key="2">
    <source>
        <dbReference type="EnsemblMetazoa" id="G2089.1:cds"/>
    </source>
</evidence>
<proteinExistence type="predicted"/>
<evidence type="ECO:0000256" key="1">
    <source>
        <dbReference type="SAM" id="MobiDB-lite"/>
    </source>
</evidence>
<feature type="compositionally biased region" description="Basic residues" evidence="1">
    <location>
        <begin position="112"/>
        <end position="123"/>
    </location>
</feature>
<dbReference type="Proteomes" id="UP000005408">
    <property type="component" value="Unassembled WGS sequence"/>
</dbReference>
<sequence>MNLRGRKLMKLSKRQDLDQHLDRVGYHTKNTRSVQSFCVYYGNPSRSYGGKCHPRLLENSRSVDVPTWPAAPSTMASKPLRRLEYDSGSIGKDGKQILSKIGTGRDPPNGRGAKKGKSNRNGKPRCMNEINNIREEAELGRDLENGTTPYSVPFKINVSSAVIANEPIQVGPNRKYELRSMWKKRYSGTHLIIM</sequence>
<reference evidence="2" key="1">
    <citation type="submission" date="2022-08" db="UniProtKB">
        <authorList>
            <consortium name="EnsemblMetazoa"/>
        </authorList>
    </citation>
    <scope>IDENTIFICATION</scope>
    <source>
        <strain evidence="2">05x7-T-G4-1.051#20</strain>
    </source>
</reference>
<accession>A0A8W8JUF2</accession>